<dbReference type="AlphaFoldDB" id="A0A6L8M307"/>
<organism evidence="1 2">
    <name type="scientific">Vibrio tetraodonis subsp. pristinus</name>
    <dbReference type="NCBI Taxonomy" id="2695891"/>
    <lineage>
        <taxon>Bacteria</taxon>
        <taxon>Pseudomonadati</taxon>
        <taxon>Pseudomonadota</taxon>
        <taxon>Gammaproteobacteria</taxon>
        <taxon>Vibrionales</taxon>
        <taxon>Vibrionaceae</taxon>
        <taxon>Vibrio</taxon>
    </lineage>
</organism>
<evidence type="ECO:0000313" key="1">
    <source>
        <dbReference type="EMBL" id="MYM61700.1"/>
    </source>
</evidence>
<sequence>MQSTNYQNQDKNPSYLRQLILNACLISIFQATPQLSFEWSTSGGVGEFQFKHDVTFSVS</sequence>
<gene>
    <name evidence="1" type="ORF">GTG28_21085</name>
</gene>
<dbReference type="Proteomes" id="UP000478571">
    <property type="component" value="Unassembled WGS sequence"/>
</dbReference>
<name>A0A6L8M307_9VIBR</name>
<dbReference type="EMBL" id="WWEU01000019">
    <property type="protein sequence ID" value="MYM61700.1"/>
    <property type="molecule type" value="Genomic_DNA"/>
</dbReference>
<dbReference type="RefSeq" id="WP_160933290.1">
    <property type="nucleotide sequence ID" value="NZ_WWEU01000019.1"/>
</dbReference>
<protein>
    <submittedName>
        <fullName evidence="1">Uncharacterized protein</fullName>
    </submittedName>
</protein>
<reference evidence="1 2" key="1">
    <citation type="submission" date="2020-01" db="EMBL/GenBank/DDBJ databases">
        <title>Draft Genome Sequence of Vibrio sp. strain OCN044, Isolated from a Healthy Coral at Palmyra Atoll.</title>
        <authorList>
            <person name="Videau P."/>
            <person name="Loughran R."/>
            <person name="Esquivel A."/>
            <person name="Deadmond M."/>
            <person name="Paddock B.E."/>
            <person name="Saw J.H."/>
            <person name="Ushijima B."/>
        </authorList>
    </citation>
    <scope>NUCLEOTIDE SEQUENCE [LARGE SCALE GENOMIC DNA]</scope>
    <source>
        <strain evidence="1 2">OCN044</strain>
    </source>
</reference>
<comment type="caution">
    <text evidence="1">The sequence shown here is derived from an EMBL/GenBank/DDBJ whole genome shotgun (WGS) entry which is preliminary data.</text>
</comment>
<keyword evidence="2" id="KW-1185">Reference proteome</keyword>
<evidence type="ECO:0000313" key="2">
    <source>
        <dbReference type="Proteomes" id="UP000478571"/>
    </source>
</evidence>
<accession>A0A6L8M307</accession>
<proteinExistence type="predicted"/>